<organism evidence="2">
    <name type="scientific">bioreactor metagenome</name>
    <dbReference type="NCBI Taxonomy" id="1076179"/>
    <lineage>
        <taxon>unclassified sequences</taxon>
        <taxon>metagenomes</taxon>
        <taxon>ecological metagenomes</taxon>
    </lineage>
</organism>
<dbReference type="EMBL" id="VSSQ01001408">
    <property type="protein sequence ID" value="MPM08068.1"/>
    <property type="molecule type" value="Genomic_DNA"/>
</dbReference>
<evidence type="ECO:0000313" key="2">
    <source>
        <dbReference type="EMBL" id="MPM08068.1"/>
    </source>
</evidence>
<accession>A0A644WX58</accession>
<dbReference type="GO" id="GO:0016887">
    <property type="term" value="F:ATP hydrolysis activity"/>
    <property type="evidence" value="ECO:0007669"/>
    <property type="project" value="InterPro"/>
</dbReference>
<feature type="domain" description="ATPase AAA-type core" evidence="1">
    <location>
        <begin position="288"/>
        <end position="349"/>
    </location>
</feature>
<dbReference type="SUPFAM" id="SSF52540">
    <property type="entry name" value="P-loop containing nucleoside triphosphate hydrolases"/>
    <property type="match status" value="1"/>
</dbReference>
<evidence type="ECO:0000259" key="1">
    <source>
        <dbReference type="Pfam" id="PF13304"/>
    </source>
</evidence>
<dbReference type="PANTHER" id="PTHR40396">
    <property type="entry name" value="ATPASE-LIKE PROTEIN"/>
    <property type="match status" value="1"/>
</dbReference>
<comment type="caution">
    <text evidence="2">The sequence shown here is derived from an EMBL/GenBank/DDBJ whole genome shotgun (WGS) entry which is preliminary data.</text>
</comment>
<gene>
    <name evidence="2" type="ORF">SDC9_54380</name>
</gene>
<dbReference type="GO" id="GO:0005524">
    <property type="term" value="F:ATP binding"/>
    <property type="evidence" value="ECO:0007669"/>
    <property type="project" value="InterPro"/>
</dbReference>
<dbReference type="Pfam" id="PF13304">
    <property type="entry name" value="AAA_21"/>
    <property type="match status" value="2"/>
</dbReference>
<name>A0A644WX58_9ZZZZ</name>
<proteinExistence type="predicted"/>
<protein>
    <recommendedName>
        <fullName evidence="1">ATPase AAA-type core domain-containing protein</fullName>
    </recommendedName>
</protein>
<dbReference type="InterPro" id="IPR027417">
    <property type="entry name" value="P-loop_NTPase"/>
</dbReference>
<reference evidence="2" key="1">
    <citation type="submission" date="2019-08" db="EMBL/GenBank/DDBJ databases">
        <authorList>
            <person name="Kucharzyk K."/>
            <person name="Murdoch R.W."/>
            <person name="Higgins S."/>
            <person name="Loffler F."/>
        </authorList>
    </citation>
    <scope>NUCLEOTIDE SEQUENCE</scope>
</reference>
<dbReference type="PANTHER" id="PTHR40396:SF1">
    <property type="entry name" value="ATPASE AAA-TYPE CORE DOMAIN-CONTAINING PROTEIN"/>
    <property type="match status" value="1"/>
</dbReference>
<sequence length="432" mass="49612">MILEYSVKNYTVFKETAHLSFVASNYDKTTLELENVEHVPQKRLRILRTAVVHGANASGKTKLLESMAFFRKFVLDSSKESQIGEDIPTKPFLLCEGTKNEPSEFEIIFFHDQAIFRYGFEVTRKQVLSEWLFYKCEGREHQIFYRDTIDHTLQTHAKYFKKGDLLRSENLVRDNALMLSVAAQFNDALCSTVVQWFQHGVAVLPGLGENGYTWYEAKVKEQPLFHQRMMDLMKMADLAILDIHMKVPVRHKASDAQDSAAPACETEHYVYDENESIIGKIEFSMDEDESHGTRRFFSLAGHILDALGQGRALFIDEFDARLHPNIVLALVSLFNDPSINTKGAQLVATIQNTIVLQSDRLRKDQIWFVEKNACEASHLYALSEFKSVQVRKSENFETNYLQGKYGAVPYIQRFNHGSDVASEQEKSWPQEK</sequence>
<feature type="domain" description="ATPase AAA-type core" evidence="1">
    <location>
        <begin position="51"/>
        <end position="147"/>
    </location>
</feature>
<dbReference type="InterPro" id="IPR003959">
    <property type="entry name" value="ATPase_AAA_core"/>
</dbReference>
<dbReference type="AlphaFoldDB" id="A0A644WX58"/>